<keyword evidence="1" id="KW-0862">Zinc</keyword>
<dbReference type="EMBL" id="JABSTU010000011">
    <property type="protein sequence ID" value="KAH8008718.1"/>
    <property type="molecule type" value="Genomic_DNA"/>
</dbReference>
<dbReference type="PROSITE" id="PS50966">
    <property type="entry name" value="ZF_SWIM"/>
    <property type="match status" value="1"/>
</dbReference>
<comment type="caution">
    <text evidence="4">The sequence shown here is derived from an EMBL/GenBank/DDBJ whole genome shotgun (WGS) entry which is preliminary data.</text>
</comment>
<protein>
    <recommendedName>
        <fullName evidence="3">SWIM-type domain-containing protein</fullName>
    </recommendedName>
</protein>
<dbReference type="PANTHER" id="PTHR35385:SF2">
    <property type="entry name" value="PROTEIN B, PUTATIVE-RELATED"/>
    <property type="match status" value="1"/>
</dbReference>
<gene>
    <name evidence="4" type="ORF">HPB51_003365</name>
</gene>
<dbReference type="AlphaFoldDB" id="A0A9J6D3D4"/>
<evidence type="ECO:0000259" key="3">
    <source>
        <dbReference type="PROSITE" id="PS50966"/>
    </source>
</evidence>
<feature type="domain" description="SWIM-type" evidence="3">
    <location>
        <begin position="187"/>
        <end position="218"/>
    </location>
</feature>
<evidence type="ECO:0000313" key="4">
    <source>
        <dbReference type="EMBL" id="KAH8008718.1"/>
    </source>
</evidence>
<dbReference type="GO" id="GO:0008270">
    <property type="term" value="F:zinc ion binding"/>
    <property type="evidence" value="ECO:0007669"/>
    <property type="project" value="UniProtKB-KW"/>
</dbReference>
<accession>A0A9J6D3D4</accession>
<keyword evidence="1" id="KW-0479">Metal-binding</keyword>
<name>A0A9J6D3D4_RHIMP</name>
<organism evidence="4 5">
    <name type="scientific">Rhipicephalus microplus</name>
    <name type="common">Cattle tick</name>
    <name type="synonym">Boophilus microplus</name>
    <dbReference type="NCBI Taxonomy" id="6941"/>
    <lineage>
        <taxon>Eukaryota</taxon>
        <taxon>Metazoa</taxon>
        <taxon>Ecdysozoa</taxon>
        <taxon>Arthropoda</taxon>
        <taxon>Chelicerata</taxon>
        <taxon>Arachnida</taxon>
        <taxon>Acari</taxon>
        <taxon>Parasitiformes</taxon>
        <taxon>Ixodida</taxon>
        <taxon>Ixodoidea</taxon>
        <taxon>Ixodidae</taxon>
        <taxon>Rhipicephalinae</taxon>
        <taxon>Rhipicephalus</taxon>
        <taxon>Boophilus</taxon>
    </lineage>
</organism>
<keyword evidence="1" id="KW-0863">Zinc-finger</keyword>
<evidence type="ECO:0000256" key="2">
    <source>
        <dbReference type="SAM" id="MobiDB-lite"/>
    </source>
</evidence>
<sequence length="369" mass="40883">MNSSGAFDDQPGGYSSASEPQTATDSLLCVEDGESSTLDMKILYAQSTEELQAAKESLRGLGHAQHSQRVKAFLQCEQQWVLLHRVDLMARGHNANNYSEASIRILKDIVLSRNKAYNAVALVEYIMTKWEEYFKLRLLHHAHHRDPYHQIRFQYLLEKMPDVPSECIVLLGNAMYSVPSSSGFGSYELDASIGLCSCWRGNQDAFCKHQAFVRKAFGGAFPNSPVLTLEDCLSLGQLAAGDRCPSLEYFVPISQQDPIPSPAPQEPVHPNEVDMEYGLSCTEVATAPLAPLRMQSLSAEERADVQEKFLVELRRIASLSTGSSSSDQLLRDAVSNLKKINTRSGAEALLLTIKHAGAVNRRRGRQIKV</sequence>
<evidence type="ECO:0000256" key="1">
    <source>
        <dbReference type="PROSITE-ProRule" id="PRU00325"/>
    </source>
</evidence>
<keyword evidence="5" id="KW-1185">Reference proteome</keyword>
<feature type="region of interest" description="Disordered" evidence="2">
    <location>
        <begin position="1"/>
        <end position="21"/>
    </location>
</feature>
<proteinExistence type="predicted"/>
<reference evidence="4" key="1">
    <citation type="journal article" date="2020" name="Cell">
        <title>Large-Scale Comparative Analyses of Tick Genomes Elucidate Their Genetic Diversity and Vector Capacities.</title>
        <authorList>
            <consortium name="Tick Genome and Microbiome Consortium (TIGMIC)"/>
            <person name="Jia N."/>
            <person name="Wang J."/>
            <person name="Shi W."/>
            <person name="Du L."/>
            <person name="Sun Y."/>
            <person name="Zhan W."/>
            <person name="Jiang J.F."/>
            <person name="Wang Q."/>
            <person name="Zhang B."/>
            <person name="Ji P."/>
            <person name="Bell-Sakyi L."/>
            <person name="Cui X.M."/>
            <person name="Yuan T.T."/>
            <person name="Jiang B.G."/>
            <person name="Yang W.F."/>
            <person name="Lam T.T."/>
            <person name="Chang Q.C."/>
            <person name="Ding S.J."/>
            <person name="Wang X.J."/>
            <person name="Zhu J.G."/>
            <person name="Ruan X.D."/>
            <person name="Zhao L."/>
            <person name="Wei J.T."/>
            <person name="Ye R.Z."/>
            <person name="Que T.C."/>
            <person name="Du C.H."/>
            <person name="Zhou Y.H."/>
            <person name="Cheng J.X."/>
            <person name="Dai P.F."/>
            <person name="Guo W.B."/>
            <person name="Han X.H."/>
            <person name="Huang E.J."/>
            <person name="Li L.F."/>
            <person name="Wei W."/>
            <person name="Gao Y.C."/>
            <person name="Liu J.Z."/>
            <person name="Shao H.Z."/>
            <person name="Wang X."/>
            <person name="Wang C.C."/>
            <person name="Yang T.C."/>
            <person name="Huo Q.B."/>
            <person name="Li W."/>
            <person name="Chen H.Y."/>
            <person name="Chen S.E."/>
            <person name="Zhou L.G."/>
            <person name="Ni X.B."/>
            <person name="Tian J.H."/>
            <person name="Sheng Y."/>
            <person name="Liu T."/>
            <person name="Pan Y.S."/>
            <person name="Xia L.Y."/>
            <person name="Li J."/>
            <person name="Zhao F."/>
            <person name="Cao W.C."/>
        </authorList>
    </citation>
    <scope>NUCLEOTIDE SEQUENCE</scope>
    <source>
        <strain evidence="4">Rmic-2018</strain>
    </source>
</reference>
<dbReference type="Proteomes" id="UP000821866">
    <property type="component" value="Chromosome 9"/>
</dbReference>
<dbReference type="PANTHER" id="PTHR35385">
    <property type="entry name" value="PROTEIN B, PUTATIVE-RELATED-RELATED"/>
    <property type="match status" value="1"/>
</dbReference>
<dbReference type="InterPro" id="IPR007527">
    <property type="entry name" value="Znf_SWIM"/>
</dbReference>
<evidence type="ECO:0000313" key="5">
    <source>
        <dbReference type="Proteomes" id="UP000821866"/>
    </source>
</evidence>
<reference evidence="4" key="2">
    <citation type="submission" date="2021-09" db="EMBL/GenBank/DDBJ databases">
        <authorList>
            <person name="Jia N."/>
            <person name="Wang J."/>
            <person name="Shi W."/>
            <person name="Du L."/>
            <person name="Sun Y."/>
            <person name="Zhan W."/>
            <person name="Jiang J."/>
            <person name="Wang Q."/>
            <person name="Zhang B."/>
            <person name="Ji P."/>
            <person name="Sakyi L.B."/>
            <person name="Cui X."/>
            <person name="Yuan T."/>
            <person name="Jiang B."/>
            <person name="Yang W."/>
            <person name="Lam T.T.-Y."/>
            <person name="Chang Q."/>
            <person name="Ding S."/>
            <person name="Wang X."/>
            <person name="Zhu J."/>
            <person name="Ruan X."/>
            <person name="Zhao L."/>
            <person name="Wei J."/>
            <person name="Que T."/>
            <person name="Du C."/>
            <person name="Cheng J."/>
            <person name="Dai P."/>
            <person name="Han X."/>
            <person name="Huang E."/>
            <person name="Gao Y."/>
            <person name="Liu J."/>
            <person name="Shao H."/>
            <person name="Ye R."/>
            <person name="Li L."/>
            <person name="Wei W."/>
            <person name="Wang X."/>
            <person name="Wang C."/>
            <person name="Huo Q."/>
            <person name="Li W."/>
            <person name="Guo W."/>
            <person name="Chen H."/>
            <person name="Chen S."/>
            <person name="Zhou L."/>
            <person name="Zhou L."/>
            <person name="Ni X."/>
            <person name="Tian J."/>
            <person name="Zhou Y."/>
            <person name="Sheng Y."/>
            <person name="Liu T."/>
            <person name="Pan Y."/>
            <person name="Xia L."/>
            <person name="Li J."/>
            <person name="Zhao F."/>
            <person name="Cao W."/>
        </authorList>
    </citation>
    <scope>NUCLEOTIDE SEQUENCE</scope>
    <source>
        <strain evidence="4">Rmic-2018</strain>
        <tissue evidence="4">Larvae</tissue>
    </source>
</reference>